<gene>
    <name evidence="9" type="ORF">NSK_005664</name>
</gene>
<dbReference type="Pfam" id="PF00150">
    <property type="entry name" value="Cellulase"/>
    <property type="match status" value="1"/>
</dbReference>
<name>A0A4D9D367_9STRA</name>
<evidence type="ECO:0000256" key="1">
    <source>
        <dbReference type="ARBA" id="ARBA00005641"/>
    </source>
</evidence>
<feature type="domain" description="Glycoside hydrolase family 5" evidence="8">
    <location>
        <begin position="59"/>
        <end position="334"/>
    </location>
</feature>
<proteinExistence type="inferred from homology"/>
<evidence type="ECO:0000313" key="9">
    <source>
        <dbReference type="EMBL" id="TFJ83039.1"/>
    </source>
</evidence>
<dbReference type="EMBL" id="SDOX01000078">
    <property type="protein sequence ID" value="TFJ83039.1"/>
    <property type="molecule type" value="Genomic_DNA"/>
</dbReference>
<keyword evidence="6" id="KW-0624">Polysaccharide degradation</keyword>
<evidence type="ECO:0000256" key="7">
    <source>
        <dbReference type="RuleBase" id="RU361153"/>
    </source>
</evidence>
<dbReference type="Proteomes" id="UP000355283">
    <property type="component" value="Unassembled WGS sequence"/>
</dbReference>
<dbReference type="Gene3D" id="3.20.20.80">
    <property type="entry name" value="Glycosidases"/>
    <property type="match status" value="1"/>
</dbReference>
<evidence type="ECO:0000259" key="8">
    <source>
        <dbReference type="Pfam" id="PF00150"/>
    </source>
</evidence>
<reference evidence="9 10" key="1">
    <citation type="submission" date="2019-01" db="EMBL/GenBank/DDBJ databases">
        <title>Nuclear Genome Assembly of the Microalgal Biofuel strain Nannochloropsis salina CCMP1776.</title>
        <authorList>
            <person name="Hovde B."/>
        </authorList>
    </citation>
    <scope>NUCLEOTIDE SEQUENCE [LARGE SCALE GENOMIC DNA]</scope>
    <source>
        <strain evidence="9 10">CCMP1776</strain>
    </source>
</reference>
<keyword evidence="5 7" id="KW-0326">Glycosidase</keyword>
<comment type="similarity">
    <text evidence="1 7">Belongs to the glycosyl hydrolase 5 (cellulase A) family.</text>
</comment>
<sequence length="390" mass="44240">MACAPVSAEIPGGALRGGNSTTRSLAPQCLYKDTLEWTSSPNGAVLLNGNAFHIKGISWFGIEKGEEMLHGLNKRPMGDILDFVKTKFNVIRVPYSVKFALSDPLTKRPDRYIVGFGLEDKTSFEILDIFVAECGKRGIFIMLDQHDIVGEKAELWYEGVYTEEDSIRAWEVMLGRYVNSYNVFAADLRNEPHGLASWGESNPLTDYNHYYERLINRLAAKYPDWKGLWLVEGTQYNNEGYEPPVPQWWGESRLVYAPHIYGPSVYEHGYMKEPDFPNNLPAVWEKMYGFIIPTLKKAVIIGEWGGSCIVVQYKLGEWLKEKCMSNNVWWALNPGSDDTGGILGNDWTSVDYVKMNLLDNVQPNPTRVQYVTKDQICMDWGAFSNPNCKA</sequence>
<accession>A0A4D9D367</accession>
<evidence type="ECO:0000256" key="4">
    <source>
        <dbReference type="ARBA" id="ARBA00023277"/>
    </source>
</evidence>
<evidence type="ECO:0000256" key="2">
    <source>
        <dbReference type="ARBA" id="ARBA00022801"/>
    </source>
</evidence>
<keyword evidence="4" id="KW-0119">Carbohydrate metabolism</keyword>
<keyword evidence="3" id="KW-0136">Cellulose degradation</keyword>
<organism evidence="9 10">
    <name type="scientific">Nannochloropsis salina CCMP1776</name>
    <dbReference type="NCBI Taxonomy" id="1027361"/>
    <lineage>
        <taxon>Eukaryota</taxon>
        <taxon>Sar</taxon>
        <taxon>Stramenopiles</taxon>
        <taxon>Ochrophyta</taxon>
        <taxon>Eustigmatophyceae</taxon>
        <taxon>Eustigmatales</taxon>
        <taxon>Monodopsidaceae</taxon>
        <taxon>Microchloropsis</taxon>
        <taxon>Microchloropsis salina</taxon>
    </lineage>
</organism>
<dbReference type="InterPro" id="IPR001547">
    <property type="entry name" value="Glyco_hydro_5"/>
</dbReference>
<comment type="caution">
    <text evidence="9">The sequence shown here is derived from an EMBL/GenBank/DDBJ whole genome shotgun (WGS) entry which is preliminary data.</text>
</comment>
<evidence type="ECO:0000256" key="6">
    <source>
        <dbReference type="ARBA" id="ARBA00023326"/>
    </source>
</evidence>
<dbReference type="GO" id="GO:0030245">
    <property type="term" value="P:cellulose catabolic process"/>
    <property type="evidence" value="ECO:0007669"/>
    <property type="project" value="UniProtKB-KW"/>
</dbReference>
<dbReference type="GO" id="GO:0004553">
    <property type="term" value="F:hydrolase activity, hydrolyzing O-glycosyl compounds"/>
    <property type="evidence" value="ECO:0007669"/>
    <property type="project" value="InterPro"/>
</dbReference>
<dbReference type="AlphaFoldDB" id="A0A4D9D367"/>
<dbReference type="InterPro" id="IPR017853">
    <property type="entry name" value="GH"/>
</dbReference>
<dbReference type="PANTHER" id="PTHR35923">
    <property type="entry name" value="MAJOR EXTRACELLULAR ENDOGLUCANASE"/>
    <property type="match status" value="1"/>
</dbReference>
<evidence type="ECO:0000313" key="10">
    <source>
        <dbReference type="Proteomes" id="UP000355283"/>
    </source>
</evidence>
<evidence type="ECO:0000256" key="3">
    <source>
        <dbReference type="ARBA" id="ARBA00023001"/>
    </source>
</evidence>
<evidence type="ECO:0000256" key="5">
    <source>
        <dbReference type="ARBA" id="ARBA00023295"/>
    </source>
</evidence>
<dbReference type="PANTHER" id="PTHR35923:SF2">
    <property type="entry name" value="ENDOGLUCANASE"/>
    <property type="match status" value="1"/>
</dbReference>
<keyword evidence="10" id="KW-1185">Reference proteome</keyword>
<protein>
    <recommendedName>
        <fullName evidence="8">Glycoside hydrolase family 5 domain-containing protein</fullName>
    </recommendedName>
</protein>
<dbReference type="SUPFAM" id="SSF51445">
    <property type="entry name" value="(Trans)glycosidases"/>
    <property type="match status" value="1"/>
</dbReference>
<keyword evidence="2 7" id="KW-0378">Hydrolase</keyword>
<dbReference type="OrthoDB" id="442731at2759"/>